<proteinExistence type="predicted"/>
<reference evidence="2 3" key="1">
    <citation type="journal article" date="2018" name="BMC Genomics">
        <title>The genome of Naegleria lovaniensis, the basis for a comparative approach to unravel pathogenicity factors of the human pathogenic amoeba N. fowleri.</title>
        <authorList>
            <person name="Liechti N."/>
            <person name="Schurch N."/>
            <person name="Bruggmann R."/>
            <person name="Wittwer M."/>
        </authorList>
    </citation>
    <scope>NUCLEOTIDE SEQUENCE [LARGE SCALE GENOMIC DNA]</scope>
    <source>
        <strain evidence="2 3">ATCC 30569</strain>
    </source>
</reference>
<evidence type="ECO:0000313" key="3">
    <source>
        <dbReference type="Proteomes" id="UP000816034"/>
    </source>
</evidence>
<sequence length="402" mass="46912">MSDRRLSSNPASISTFSGKSVIIILLLVTICLYFIISSLFSRDGDETYKHLVPNMKQNDLQFLENHDLIRKKWMKSKRLSVVDDWQDDYILDFTNAKVYPVTFLDLEPVQANADIGRMKALCKLYLFSYFTFNTRDESSRNDFIIPTVIGAESEKSETFTPYTHWKKVEKLHEFLNSPESKYIRPHDYIMFSDATDVFFVNNVKKSKEIFEKYYMKEIAGIDLERDVEKRWPIVFCAEKNRWPPEDFMQNMFSVSILLHILHITTHSRWNYFLKFTPALYQYMHATQKYPFLADCEAKLVYSPFSVCGNVRSDEASEWGCSISDSKHRPFALHSNGGLCPSVCSCLRNMHNSGRLKQFVEKNPSDFAIHSYHVGLKRTRKYELSPVCGKYLNEQYPSSACNK</sequence>
<feature type="transmembrane region" description="Helical" evidence="1">
    <location>
        <begin position="21"/>
        <end position="40"/>
    </location>
</feature>
<dbReference type="Proteomes" id="UP000816034">
    <property type="component" value="Unassembled WGS sequence"/>
</dbReference>
<dbReference type="AlphaFoldDB" id="A0AA88H0M0"/>
<gene>
    <name evidence="2" type="ORF">C9374_014071</name>
</gene>
<evidence type="ECO:0000256" key="1">
    <source>
        <dbReference type="SAM" id="Phobius"/>
    </source>
</evidence>
<keyword evidence="1" id="KW-1133">Transmembrane helix</keyword>
<evidence type="ECO:0000313" key="2">
    <source>
        <dbReference type="EMBL" id="KAG2389511.1"/>
    </source>
</evidence>
<dbReference type="CDD" id="cd22997">
    <property type="entry name" value="GT_LH"/>
    <property type="match status" value="1"/>
</dbReference>
<organism evidence="2 3">
    <name type="scientific">Naegleria lovaniensis</name>
    <name type="common">Amoeba</name>
    <dbReference type="NCBI Taxonomy" id="51637"/>
    <lineage>
        <taxon>Eukaryota</taxon>
        <taxon>Discoba</taxon>
        <taxon>Heterolobosea</taxon>
        <taxon>Tetramitia</taxon>
        <taxon>Eutetramitia</taxon>
        <taxon>Vahlkampfiidae</taxon>
        <taxon>Naegleria</taxon>
    </lineage>
</organism>
<comment type="caution">
    <text evidence="2">The sequence shown here is derived from an EMBL/GenBank/DDBJ whole genome shotgun (WGS) entry which is preliminary data.</text>
</comment>
<dbReference type="GeneID" id="68106524"/>
<dbReference type="RefSeq" id="XP_044553503.1">
    <property type="nucleotide sequence ID" value="XM_044690018.1"/>
</dbReference>
<keyword evidence="1" id="KW-0812">Transmembrane</keyword>
<keyword evidence="1" id="KW-0472">Membrane</keyword>
<accession>A0AA88H0M0</accession>
<dbReference type="EMBL" id="PYSW02000007">
    <property type="protein sequence ID" value="KAG2389511.1"/>
    <property type="molecule type" value="Genomic_DNA"/>
</dbReference>
<protein>
    <submittedName>
        <fullName evidence="2">Uncharacterized protein</fullName>
    </submittedName>
</protein>
<name>A0AA88H0M0_NAELO</name>
<keyword evidence="3" id="KW-1185">Reference proteome</keyword>